<dbReference type="InterPro" id="IPR058897">
    <property type="entry name" value="PAPPA_SD_C"/>
</dbReference>
<dbReference type="PANTHER" id="PTHR46130:SF2">
    <property type="entry name" value="PAPPALYSIN-1"/>
    <property type="match status" value="1"/>
</dbReference>
<comment type="similarity">
    <text evidence="1">Belongs to the peptidase M43B family.</text>
</comment>
<dbReference type="Proteomes" id="UP001460270">
    <property type="component" value="Unassembled WGS sequence"/>
</dbReference>
<dbReference type="EC" id="3.4.24.79" evidence="8"/>
<dbReference type="FunFam" id="2.10.70.10:FF:000045">
    <property type="entry name" value="Pappalysin 1"/>
    <property type="match status" value="1"/>
</dbReference>
<dbReference type="FunFam" id="2.10.70.10:FF:000068">
    <property type="entry name" value="Pappalysin 1"/>
    <property type="match status" value="1"/>
</dbReference>
<feature type="signal peptide" evidence="14">
    <location>
        <begin position="1"/>
        <end position="23"/>
    </location>
</feature>
<feature type="domain" description="Sushi" evidence="15">
    <location>
        <begin position="1064"/>
        <end position="1125"/>
    </location>
</feature>
<dbReference type="FunFam" id="2.10.70.10:FF:000061">
    <property type="entry name" value="Pappalysin 1"/>
    <property type="match status" value="1"/>
</dbReference>
<feature type="region of interest" description="Disordered" evidence="13">
    <location>
        <begin position="55"/>
        <end position="84"/>
    </location>
</feature>
<dbReference type="InterPro" id="IPR043543">
    <property type="entry name" value="PAPPA/PAPPA2"/>
</dbReference>
<evidence type="ECO:0000259" key="15">
    <source>
        <dbReference type="PROSITE" id="PS50923"/>
    </source>
</evidence>
<dbReference type="SMART" id="SM00560">
    <property type="entry name" value="LamGL"/>
    <property type="match status" value="1"/>
</dbReference>
<dbReference type="InterPro" id="IPR000800">
    <property type="entry name" value="Notch_dom"/>
</dbReference>
<dbReference type="Gene3D" id="3.40.390.10">
    <property type="entry name" value="Collagenase (Catalytic Domain)"/>
    <property type="match status" value="1"/>
</dbReference>
<keyword evidence="3" id="KW-0677">Repeat</keyword>
<keyword evidence="4" id="KW-1015">Disulfide bond</keyword>
<evidence type="ECO:0000256" key="8">
    <source>
        <dbReference type="ARBA" id="ARBA00066853"/>
    </source>
</evidence>
<protein>
    <recommendedName>
        <fullName evidence="9">Pappalysin-1</fullName>
        <ecNumber evidence="8">3.4.24.79</ecNumber>
    </recommendedName>
    <alternativeName>
        <fullName evidence="10">Insulin-like growth factor-dependent IGF-binding protein 4 protease</fullName>
    </alternativeName>
    <alternativeName>
        <fullName evidence="11">Pregnancy-associated plasma protein A</fullName>
    </alternativeName>
</protein>
<dbReference type="InterPro" id="IPR036116">
    <property type="entry name" value="FN3_sf"/>
</dbReference>
<evidence type="ECO:0000256" key="14">
    <source>
        <dbReference type="SAM" id="SignalP"/>
    </source>
</evidence>
<dbReference type="Gene3D" id="2.10.70.10">
    <property type="entry name" value="Complement Module, domain 1"/>
    <property type="match status" value="4"/>
</dbReference>
<evidence type="ECO:0000256" key="7">
    <source>
        <dbReference type="ARBA" id="ARBA00065954"/>
    </source>
</evidence>
<feature type="domain" description="Sushi" evidence="15">
    <location>
        <begin position="1126"/>
        <end position="1190"/>
    </location>
</feature>
<dbReference type="SUPFAM" id="SSF49899">
    <property type="entry name" value="Concanavalin A-like lectins/glucanases"/>
    <property type="match status" value="1"/>
</dbReference>
<keyword evidence="5" id="KW-0325">Glycoprotein</keyword>
<feature type="chain" id="PRO_5043967996" description="Pappalysin-1" evidence="14">
    <location>
        <begin position="24"/>
        <end position="1417"/>
    </location>
</feature>
<dbReference type="InterPro" id="IPR006558">
    <property type="entry name" value="LamG-like"/>
</dbReference>
<dbReference type="GO" id="GO:0007166">
    <property type="term" value="P:cell surface receptor signaling pathway"/>
    <property type="evidence" value="ECO:0007669"/>
    <property type="project" value="TreeGrafter"/>
</dbReference>
<dbReference type="NCBIfam" id="TIGR02232">
    <property type="entry name" value="myxo_disulf_rpt"/>
    <property type="match status" value="1"/>
</dbReference>
<dbReference type="GO" id="GO:0006508">
    <property type="term" value="P:proteolysis"/>
    <property type="evidence" value="ECO:0007669"/>
    <property type="project" value="TreeGrafter"/>
</dbReference>
<evidence type="ECO:0000256" key="1">
    <source>
        <dbReference type="ARBA" id="ARBA00008721"/>
    </source>
</evidence>
<reference evidence="17" key="1">
    <citation type="submission" date="2024-04" db="EMBL/GenBank/DDBJ databases">
        <title>Salinicola lusitanus LLJ914,a marine bacterium isolated from the Okinawa Trough.</title>
        <authorList>
            <person name="Li J."/>
        </authorList>
    </citation>
    <scope>NUCLEOTIDE SEQUENCE [LARGE SCALE GENOMIC DNA]</scope>
</reference>
<evidence type="ECO:0000256" key="9">
    <source>
        <dbReference type="ARBA" id="ARBA00067550"/>
    </source>
</evidence>
<dbReference type="InterPro" id="IPR011936">
    <property type="entry name" value="Myxo_disulph_rpt"/>
</dbReference>
<dbReference type="InterPro" id="IPR000436">
    <property type="entry name" value="Sushi_SCR_CCP_dom"/>
</dbReference>
<evidence type="ECO:0000256" key="2">
    <source>
        <dbReference type="ARBA" id="ARBA00022729"/>
    </source>
</evidence>
<dbReference type="SUPFAM" id="SSF57535">
    <property type="entry name" value="Complement control module/SCR domain"/>
    <property type="match status" value="4"/>
</dbReference>
<comment type="caution">
    <text evidence="16">The sequence shown here is derived from an EMBL/GenBank/DDBJ whole genome shotgun (WGS) entry which is preliminary data.</text>
</comment>
<dbReference type="InterPro" id="IPR024079">
    <property type="entry name" value="MetalloPept_cat_dom_sf"/>
</dbReference>
<evidence type="ECO:0000256" key="13">
    <source>
        <dbReference type="SAM" id="MobiDB-lite"/>
    </source>
</evidence>
<feature type="domain" description="Sushi" evidence="15">
    <location>
        <begin position="992"/>
        <end position="1063"/>
    </location>
</feature>
<evidence type="ECO:0000313" key="17">
    <source>
        <dbReference type="Proteomes" id="UP001460270"/>
    </source>
</evidence>
<evidence type="ECO:0000313" key="16">
    <source>
        <dbReference type="EMBL" id="KAK7896028.1"/>
    </source>
</evidence>
<dbReference type="InterPro" id="IPR013320">
    <property type="entry name" value="ConA-like_dom_sf"/>
</dbReference>
<dbReference type="Pfam" id="PF00084">
    <property type="entry name" value="Sushi"/>
    <property type="match status" value="2"/>
</dbReference>
<proteinExistence type="inferred from homology"/>
<keyword evidence="17" id="KW-1185">Reference proteome</keyword>
<organism evidence="16 17">
    <name type="scientific">Mugilogobius chulae</name>
    <name type="common">yellowstripe goby</name>
    <dbReference type="NCBI Taxonomy" id="88201"/>
    <lineage>
        <taxon>Eukaryota</taxon>
        <taxon>Metazoa</taxon>
        <taxon>Chordata</taxon>
        <taxon>Craniata</taxon>
        <taxon>Vertebrata</taxon>
        <taxon>Euteleostomi</taxon>
        <taxon>Actinopterygii</taxon>
        <taxon>Neopterygii</taxon>
        <taxon>Teleostei</taxon>
        <taxon>Neoteleostei</taxon>
        <taxon>Acanthomorphata</taxon>
        <taxon>Gobiaria</taxon>
        <taxon>Gobiiformes</taxon>
        <taxon>Gobioidei</taxon>
        <taxon>Gobiidae</taxon>
        <taxon>Gobionellinae</taxon>
        <taxon>Mugilogobius</taxon>
    </lineage>
</organism>
<comment type="subunit">
    <text evidence="7">Homodimer; disulfide-linked. In pregnancy serum, predominantly found as a disulfide-linked 2:2 heterotetramer with the proform of PRG2.</text>
</comment>
<dbReference type="InterPro" id="IPR035976">
    <property type="entry name" value="Sushi/SCR/CCP_sf"/>
</dbReference>
<dbReference type="GO" id="GO:0005615">
    <property type="term" value="C:extracellular space"/>
    <property type="evidence" value="ECO:0007669"/>
    <property type="project" value="TreeGrafter"/>
</dbReference>
<comment type="catalytic activity">
    <reaction evidence="6">
        <text>Cleavage of the 135-Met-|-Lys-136 bond in insulin-like growth factor binding protein (IGFBP)-4, and the 143-Ser-|-Lys-144 bond in IGFBP-5.</text>
        <dbReference type="EC" id="3.4.24.79"/>
    </reaction>
</comment>
<dbReference type="InterPro" id="IPR008754">
    <property type="entry name" value="Peptidase_M43"/>
</dbReference>
<evidence type="ECO:0000256" key="5">
    <source>
        <dbReference type="ARBA" id="ARBA00023180"/>
    </source>
</evidence>
<dbReference type="SUPFAM" id="SSF49265">
    <property type="entry name" value="Fibronectin type III"/>
    <property type="match status" value="1"/>
</dbReference>
<evidence type="ECO:0000256" key="12">
    <source>
        <dbReference type="PROSITE-ProRule" id="PRU00302"/>
    </source>
</evidence>
<evidence type="ECO:0000256" key="4">
    <source>
        <dbReference type="ARBA" id="ARBA00023157"/>
    </source>
</evidence>
<dbReference type="SUPFAM" id="SSF55486">
    <property type="entry name" value="Metalloproteases ('zincins'), catalytic domain"/>
    <property type="match status" value="1"/>
</dbReference>
<sequence>MKLWTFTWVSCLVILIFCFGSECGTVRLKGRSKRELVRLREAKATVPGSCATRLPRGKRSVPGVERRLVRQRRRSSQPENNSLERGGKAVYFTGRGDQLRLKPGVEIPRGNFTLEMWIKPEGGQRSPTVIAGLYDKCFYASSDRGWLLGIQAVSEYGNRDPRFFFSLKTDRAHKVTSIHSNARYVPNQWAHVAVTYDGIYMKLFVNGAQVGVSREQSGDVFSHLTKKCKVLMIGGNALNHNYRGAVERLGLWRHARGQRQIIRDMQGHEDPLDLPHLVIRETFDHPGRKWLTVKDGSFPQPEQGIVGRIGGLGRGAVTNGESLLDITLEPPPCGQTVCDNVEVIKNFNQLWTFRRGVVLNPSFYGTFGHTDTMVHEIGHSLGLYHVFRGISEIDSCNDGCLETEPSMVTGDLCADTNPTPKFKGCHDPVPANETCGSRHFKDTPFNNYMSYADDSCTDSFTLNQVARMHCYLDLIYQSWQTTWKPPLVPMPPQVVEQHHNAVTLEWFPPISGQFYNRRGDSAAVCVQLVISTPCAPSGHWSPREAEGPPDVEQVCEPSVRTWSPNAGIEQGTVGLSECPLQGCMLQLEFAHPLVPDSLTVWVTFFGSEETALPAIHNILLLTVNGNNISLGPSNVFCDTPLTIKLDVEERVYGVQIFTMEQHLEIDATLLASKSDCELCRNCEPLQYRLLRHPPFNHAPMGLMLNEPTRRYTDRDLMPNVAYTYKVQTMSSWSESEPSPPLVHQVGAPYCGDGHIQSFKGEECDDKNSVNGDGCSSQCKKEPSSTVLTSPACATTMMEMGCWATSVEVSQEEKPYCSGEVAAGYPAVTKTCQSKVFDLSDGVSQYAWFPCHGGSQTHWGHSNYWLKAHFSHPMVAAAVIVHLAADGTSYMDQTQCNITVQLVDTNEGNHSLGEWRLSCRTNPLVIPVSHDLSMAFYHTKAIRVTFNSHLVAISGVGMRSFQSFDPITISGCQSNEIYNPTGQSCVHYSCEAIDCQEPLIRNAELKCSSSSRHFFNGDRCTISCNSGYVLQVHQDDDIIKSQSDSSVTITCANGKWNKQVSCEPVDCGMPDKYHVHPAKFMYPEGTTYGKKITFQCREPAQLIGTNNTLTCLEDGLWSFPEALCELRCPAPPPVPNAVLQTKRCNESGLKVGTLCKYKCKPGYHVTNKPKRRAFKRQCTEDGSWLEGACEPVTCDPPPPIFHGSYYCTDGFRFDSVCRLNCTDPAGNGAFGAAGGSAHTSTISNMIRCRKDGNWTGSFRLCPHSKGQCSLPQNLHHNLQYSCKRGHGIGEECELSCRESTNEVVILPGNMTVDSVMREHWRNPPKVKNIVCTMGLKWYPHPELLHCIKGCEPFMGDNYCDAVNNRAFCNYDGGDCCQSTVKTKKVIPFPMSCDIRDECSCRDPNALENRKERHMQSLG</sequence>
<dbReference type="GO" id="GO:0004222">
    <property type="term" value="F:metalloendopeptidase activity"/>
    <property type="evidence" value="ECO:0007669"/>
    <property type="project" value="TreeGrafter"/>
</dbReference>
<evidence type="ECO:0000256" key="10">
    <source>
        <dbReference type="ARBA" id="ARBA00075042"/>
    </source>
</evidence>
<dbReference type="FunFam" id="2.10.70.10:FF:000057">
    <property type="entry name" value="Pappalysin 1"/>
    <property type="match status" value="1"/>
</dbReference>
<dbReference type="SMART" id="SM00004">
    <property type="entry name" value="NL"/>
    <property type="match status" value="1"/>
</dbReference>
<keyword evidence="2 14" id="KW-0732">Signal</keyword>
<dbReference type="FunFam" id="2.60.120.200:FF:000097">
    <property type="entry name" value="Pappalysin 1"/>
    <property type="match status" value="1"/>
</dbReference>
<accession>A0AAW0NMN6</accession>
<keyword evidence="12" id="KW-0768">Sushi</keyword>
<evidence type="ECO:0000256" key="11">
    <source>
        <dbReference type="ARBA" id="ARBA00077848"/>
    </source>
</evidence>
<comment type="caution">
    <text evidence="12">Lacks conserved residue(s) required for the propagation of feature annotation.</text>
</comment>
<dbReference type="Pfam" id="PF25900">
    <property type="entry name" value="PAPPA"/>
    <property type="match status" value="1"/>
</dbReference>
<gene>
    <name evidence="16" type="ORF">WMY93_021353</name>
</gene>
<dbReference type="Pfam" id="PF05572">
    <property type="entry name" value="Peptidase_M43"/>
    <property type="match status" value="1"/>
</dbReference>
<evidence type="ECO:0000256" key="6">
    <source>
        <dbReference type="ARBA" id="ARBA00052840"/>
    </source>
</evidence>
<name>A0AAW0NMN6_9GOBI</name>
<dbReference type="Gene3D" id="2.60.120.200">
    <property type="match status" value="1"/>
</dbReference>
<dbReference type="PROSITE" id="PS50923">
    <property type="entry name" value="SUSHI"/>
    <property type="match status" value="3"/>
</dbReference>
<dbReference type="CDD" id="cd00033">
    <property type="entry name" value="CCP"/>
    <property type="match status" value="4"/>
</dbReference>
<dbReference type="Pfam" id="PF13385">
    <property type="entry name" value="Laminin_G_3"/>
    <property type="match status" value="1"/>
</dbReference>
<dbReference type="PANTHER" id="PTHR46130">
    <property type="entry name" value="LAMGL DOMAIN-CONTAINING PROTEIN"/>
    <property type="match status" value="1"/>
</dbReference>
<evidence type="ECO:0000256" key="3">
    <source>
        <dbReference type="ARBA" id="ARBA00022737"/>
    </source>
</evidence>
<dbReference type="SMART" id="SM00032">
    <property type="entry name" value="CCP"/>
    <property type="match status" value="4"/>
</dbReference>
<dbReference type="EMBL" id="JBBPFD010000015">
    <property type="protein sequence ID" value="KAK7896028.1"/>
    <property type="molecule type" value="Genomic_DNA"/>
</dbReference>